<reference evidence="9 10" key="1">
    <citation type="submission" date="2024-10" db="EMBL/GenBank/DDBJ databases">
        <authorList>
            <person name="Ryan C."/>
        </authorList>
    </citation>
    <scope>NUCLEOTIDE SEQUENCE [LARGE SCALE GENOMIC DNA]</scope>
</reference>
<evidence type="ECO:0000256" key="2">
    <source>
        <dbReference type="ARBA" id="ARBA00022771"/>
    </source>
</evidence>
<feature type="coiled-coil region" evidence="5">
    <location>
        <begin position="107"/>
        <end position="155"/>
    </location>
</feature>
<feature type="domain" description="GRF-type" evidence="8">
    <location>
        <begin position="44"/>
        <end position="91"/>
    </location>
</feature>
<proteinExistence type="predicted"/>
<dbReference type="InterPro" id="IPR010666">
    <property type="entry name" value="Znf_GRF"/>
</dbReference>
<keyword evidence="7" id="KW-0812">Transmembrane</keyword>
<sequence length="193" mass="21825">MAVSSSLSSRGSASSSRGGEGQHQMRSPVPYRVGPLDYSPAVMCRCGRKTSCWISWSDENPGRRYYRCPSGLIVNVQMSGDCGFFRWIDHEATEFERQLLCDLCDAIFQLRRDNREARQVNEVLQRKVADIIQGKEQLLIEKAELLQKLEQIEGAMADRDSKLKHGSSFMFCWCIAVVVVAVGVLFPLMLKEK</sequence>
<accession>A0ABC9H3F4</accession>
<comment type="caution">
    <text evidence="9">The sequence shown here is derived from an EMBL/GenBank/DDBJ whole genome shotgun (WGS) entry which is preliminary data.</text>
</comment>
<organism evidence="9 10">
    <name type="scientific">Urochloa decumbens</name>
    <dbReference type="NCBI Taxonomy" id="240449"/>
    <lineage>
        <taxon>Eukaryota</taxon>
        <taxon>Viridiplantae</taxon>
        <taxon>Streptophyta</taxon>
        <taxon>Embryophyta</taxon>
        <taxon>Tracheophyta</taxon>
        <taxon>Spermatophyta</taxon>
        <taxon>Magnoliopsida</taxon>
        <taxon>Liliopsida</taxon>
        <taxon>Poales</taxon>
        <taxon>Poaceae</taxon>
        <taxon>PACMAD clade</taxon>
        <taxon>Panicoideae</taxon>
        <taxon>Panicodae</taxon>
        <taxon>Paniceae</taxon>
        <taxon>Melinidinae</taxon>
        <taxon>Urochloa</taxon>
    </lineage>
</organism>
<keyword evidence="1" id="KW-0479">Metal-binding</keyword>
<dbReference type="PROSITE" id="PS51999">
    <property type="entry name" value="ZF_GRF"/>
    <property type="match status" value="1"/>
</dbReference>
<evidence type="ECO:0000256" key="7">
    <source>
        <dbReference type="SAM" id="Phobius"/>
    </source>
</evidence>
<dbReference type="Pfam" id="PF06839">
    <property type="entry name" value="Zn_ribbon_GRF"/>
    <property type="match status" value="1"/>
</dbReference>
<keyword evidence="3" id="KW-0862">Zinc</keyword>
<evidence type="ECO:0000256" key="6">
    <source>
        <dbReference type="SAM" id="MobiDB-lite"/>
    </source>
</evidence>
<dbReference type="AlphaFoldDB" id="A0ABC9H3F4"/>
<name>A0ABC9H3F4_9POAL</name>
<dbReference type="EMBL" id="CAXIPR030001308">
    <property type="protein sequence ID" value="CAM0148388.1"/>
    <property type="molecule type" value="Genomic_DNA"/>
</dbReference>
<protein>
    <recommendedName>
        <fullName evidence="8">GRF-type domain-containing protein</fullName>
    </recommendedName>
</protein>
<evidence type="ECO:0000256" key="1">
    <source>
        <dbReference type="ARBA" id="ARBA00022723"/>
    </source>
</evidence>
<evidence type="ECO:0000259" key="8">
    <source>
        <dbReference type="PROSITE" id="PS51999"/>
    </source>
</evidence>
<evidence type="ECO:0000256" key="5">
    <source>
        <dbReference type="SAM" id="Coils"/>
    </source>
</evidence>
<evidence type="ECO:0000256" key="3">
    <source>
        <dbReference type="ARBA" id="ARBA00022833"/>
    </source>
</evidence>
<gene>
    <name evidence="9" type="ORF">URODEC1_LOCUS121700</name>
</gene>
<dbReference type="Proteomes" id="UP001497457">
    <property type="component" value="Unassembled WGS sequence"/>
</dbReference>
<keyword evidence="2 4" id="KW-0863">Zinc-finger</keyword>
<keyword evidence="10" id="KW-1185">Reference proteome</keyword>
<feature type="region of interest" description="Disordered" evidence="6">
    <location>
        <begin position="1"/>
        <end position="31"/>
    </location>
</feature>
<evidence type="ECO:0000256" key="4">
    <source>
        <dbReference type="PROSITE-ProRule" id="PRU01343"/>
    </source>
</evidence>
<evidence type="ECO:0000313" key="10">
    <source>
        <dbReference type="Proteomes" id="UP001497457"/>
    </source>
</evidence>
<keyword evidence="7" id="KW-0472">Membrane</keyword>
<feature type="transmembrane region" description="Helical" evidence="7">
    <location>
        <begin position="169"/>
        <end position="190"/>
    </location>
</feature>
<keyword evidence="5" id="KW-0175">Coiled coil</keyword>
<dbReference type="PANTHER" id="PTHR33248">
    <property type="entry name" value="ZINC ION-BINDING PROTEIN"/>
    <property type="match status" value="1"/>
</dbReference>
<evidence type="ECO:0000313" key="9">
    <source>
        <dbReference type="EMBL" id="CAM0148388.1"/>
    </source>
</evidence>
<keyword evidence="7" id="KW-1133">Transmembrane helix</keyword>
<dbReference type="GO" id="GO:0008270">
    <property type="term" value="F:zinc ion binding"/>
    <property type="evidence" value="ECO:0007669"/>
    <property type="project" value="UniProtKB-KW"/>
</dbReference>
<feature type="compositionally biased region" description="Low complexity" evidence="6">
    <location>
        <begin position="1"/>
        <end position="17"/>
    </location>
</feature>